<evidence type="ECO:0000313" key="1">
    <source>
        <dbReference type="EMBL" id="ABB83005.1"/>
    </source>
</evidence>
<name>Q2Q0C5_9ZZZZ</name>
<dbReference type="SMART" id="SM00028">
    <property type="entry name" value="TPR"/>
    <property type="match status" value="11"/>
</dbReference>
<dbReference type="Gene3D" id="1.25.40.10">
    <property type="entry name" value="Tetratricopeptide repeat domain"/>
    <property type="match status" value="4"/>
</dbReference>
<organism evidence="1">
    <name type="scientific">uncultured organism HF10_3D09</name>
    <dbReference type="NCBI Taxonomy" id="357603"/>
    <lineage>
        <taxon>unclassified sequences</taxon>
        <taxon>environmental samples</taxon>
    </lineage>
</organism>
<dbReference type="PANTHER" id="PTHR12558:SF13">
    <property type="entry name" value="CELL DIVISION CYCLE PROTEIN 27 HOMOLOG"/>
    <property type="match status" value="1"/>
</dbReference>
<dbReference type="PROSITE" id="PS50005">
    <property type="entry name" value="TPR"/>
    <property type="match status" value="2"/>
</dbReference>
<dbReference type="Pfam" id="PF13432">
    <property type="entry name" value="TPR_16"/>
    <property type="match status" value="1"/>
</dbReference>
<dbReference type="EMBL" id="DQ257435">
    <property type="protein sequence ID" value="ABB83005.1"/>
    <property type="molecule type" value="Genomic_DNA"/>
</dbReference>
<accession>Q2Q0C5</accession>
<dbReference type="AlphaFoldDB" id="Q2Q0C5"/>
<proteinExistence type="predicted"/>
<reference evidence="1" key="1">
    <citation type="journal article" date="2006" name="Nature">
        <title>Proteorhodopsin lateral gene transfer between marine planktonic Bacteria and Archaea.</title>
        <authorList>
            <person name="Frigaard N.U."/>
            <person name="Martinez A."/>
            <person name="Mincer T.J."/>
            <person name="DeLong E.F."/>
        </authorList>
    </citation>
    <scope>NUCLEOTIDE SEQUENCE</scope>
</reference>
<dbReference type="PANTHER" id="PTHR12558">
    <property type="entry name" value="CELL DIVISION CYCLE 16,23,27"/>
    <property type="match status" value="1"/>
</dbReference>
<dbReference type="Pfam" id="PF13181">
    <property type="entry name" value="TPR_8"/>
    <property type="match status" value="1"/>
</dbReference>
<dbReference type="InterPro" id="IPR019734">
    <property type="entry name" value="TPR_rpt"/>
</dbReference>
<dbReference type="Pfam" id="PF14559">
    <property type="entry name" value="TPR_19"/>
    <property type="match status" value="1"/>
</dbReference>
<dbReference type="SUPFAM" id="SSF48452">
    <property type="entry name" value="TPR-like"/>
    <property type="match status" value="3"/>
</dbReference>
<dbReference type="InterPro" id="IPR011990">
    <property type="entry name" value="TPR-like_helical_dom_sf"/>
</dbReference>
<sequence length="757" mass="82393">MEPITFLLVGLSVGAASALAWNLYHARNALQRVSDRTLVLSESQGAHAKQTTDALVVLQKKIDHYDSLLSAIRATKPKVDHGIRAHQTIAALEGGDVSTATAIDAIDAVCSSVPLQNIDLQLSSMQFEMASRLFAILNKHGMTVLSLGLNGRQSLQVGLCALYLQDLVWAEDAFGSAHQSLPGNDVVLKGLEKVAILKGDGILRLHWLESQLHLDPDNPELLRTHAHILVQQGDENAEKDVRRLEALGLDTPADRSLLAGLRHRAGSANEAIDAIEQALAEDNSKPEYWIQYANLLNEADESERALEAVDQCLNLDRQVGDAWALRAILLSVKQGREKEALKAATHAVALDCGGAKLIVLKADLLAETGDLMAAEASLEKAIDKFPMDAELRSIVASRRLSEGRIEVAQALLDGTPSTIDHPELHIVEGRLHLARADRQRDGTGKTDQLLLGSAIKSFEAALQLNRETGVAWLGLARTQRLLKNLEEAGNSLDRARRLLGDTDSSCSIEAAMLAIDQNDIHAATRYIDAAEIQGSGPTIAYVRGNVAIKSGDPERAIAMYSDTLSEKPKHIRARLNRINCYLALDMAVEAKEDANILLSLAPELTVAVFARADAQSRLAEWEEAKEGFLAVLEQAPHHYQALTKLGACYLALDRPERAEGPINEALRLAPDHGDAWHQRGMLYAAWEKYEAALSDFEAAIRADGNNIHARVQAAAIHHASNNVEQASAAWRGVLALEPDHPLARQRLQQCEQQLASI</sequence>
<protein>
    <submittedName>
        <fullName evidence="1">TPR repeat-like protein</fullName>
    </submittedName>
</protein>